<feature type="region of interest" description="Disordered" evidence="1">
    <location>
        <begin position="18"/>
        <end position="47"/>
    </location>
</feature>
<sequence length="70" mass="7689">MMTSGMYQNAGEFAARWPAGEIGRRRRDRGDCPAGDGDRRVEPELDDAGNSLAGVAMLEKLTQRMGRSVF</sequence>
<evidence type="ECO:0008006" key="4">
    <source>
        <dbReference type="Google" id="ProtNLM"/>
    </source>
</evidence>
<organism evidence="2 3">
    <name type="scientific">Klebsiella pneumoniae</name>
    <dbReference type="NCBI Taxonomy" id="573"/>
    <lineage>
        <taxon>Bacteria</taxon>
        <taxon>Pseudomonadati</taxon>
        <taxon>Pseudomonadota</taxon>
        <taxon>Gammaproteobacteria</taxon>
        <taxon>Enterobacterales</taxon>
        <taxon>Enterobacteriaceae</taxon>
        <taxon>Klebsiella/Raoultella group</taxon>
        <taxon>Klebsiella</taxon>
        <taxon>Klebsiella pneumoniae complex</taxon>
    </lineage>
</organism>
<dbReference type="EMBL" id="BNFF01000001">
    <property type="protein sequence ID" value="GHK51731.1"/>
    <property type="molecule type" value="Genomic_DNA"/>
</dbReference>
<gene>
    <name evidence="2" type="ORF">KPZU09_14670</name>
</gene>
<feature type="compositionally biased region" description="Basic and acidic residues" evidence="1">
    <location>
        <begin position="28"/>
        <end position="43"/>
    </location>
</feature>
<dbReference type="AlphaFoldDB" id="A0A919LLX8"/>
<evidence type="ECO:0000313" key="3">
    <source>
        <dbReference type="Proteomes" id="UP000655094"/>
    </source>
</evidence>
<proteinExistence type="predicted"/>
<name>A0A919LLX8_KLEPN</name>
<dbReference type="Proteomes" id="UP000655094">
    <property type="component" value="Unassembled WGS sequence"/>
</dbReference>
<evidence type="ECO:0000256" key="1">
    <source>
        <dbReference type="SAM" id="MobiDB-lite"/>
    </source>
</evidence>
<comment type="caution">
    <text evidence="2">The sequence shown here is derived from an EMBL/GenBank/DDBJ whole genome shotgun (WGS) entry which is preliminary data.</text>
</comment>
<dbReference type="SUPFAM" id="SSF56601">
    <property type="entry name" value="beta-lactamase/transpeptidase-like"/>
    <property type="match status" value="1"/>
</dbReference>
<dbReference type="InterPro" id="IPR012338">
    <property type="entry name" value="Beta-lactam/transpept-like"/>
</dbReference>
<evidence type="ECO:0000313" key="2">
    <source>
        <dbReference type="EMBL" id="GHK51731.1"/>
    </source>
</evidence>
<accession>A0A919LLX8</accession>
<protein>
    <recommendedName>
        <fullName evidence="4">Glutaminase</fullName>
    </recommendedName>
</protein>
<reference evidence="2" key="1">
    <citation type="submission" date="2020-10" db="EMBL/GenBank/DDBJ databases">
        <title>Genome Sequence of ESBL Producing Zambian Clinical Strains.</title>
        <authorList>
            <person name="Shawa M."/>
            <person name="Furuta Y."/>
            <person name="Simbotwe M."/>
            <person name="Mulenga E."/>
            <person name="Mubanga M."/>
            <person name="Mulenga G."/>
            <person name="Kaile C."/>
            <person name="Zorigt T."/>
            <person name="Hang'ombe B."/>
            <person name="Higashi H."/>
        </authorList>
    </citation>
    <scope>NUCLEOTIDE SEQUENCE</scope>
    <source>
        <strain evidence="2">Zam_UTH_09</strain>
    </source>
</reference>